<dbReference type="PANTHER" id="PTHR12661">
    <property type="entry name" value="PETER PAN-RELATED"/>
    <property type="match status" value="1"/>
</dbReference>
<keyword evidence="4" id="KW-1185">Reference proteome</keyword>
<feature type="compositionally biased region" description="Polar residues" evidence="1">
    <location>
        <begin position="296"/>
        <end position="308"/>
    </location>
</feature>
<evidence type="ECO:0000259" key="2">
    <source>
        <dbReference type="PROSITE" id="PS50833"/>
    </source>
</evidence>
<feature type="region of interest" description="Disordered" evidence="1">
    <location>
        <begin position="1"/>
        <end position="30"/>
    </location>
</feature>
<dbReference type="InterPro" id="IPR045112">
    <property type="entry name" value="PPAN-like"/>
</dbReference>
<dbReference type="GO" id="GO:0030687">
    <property type="term" value="C:preribosome, large subunit precursor"/>
    <property type="evidence" value="ECO:0007669"/>
    <property type="project" value="TreeGrafter"/>
</dbReference>
<feature type="compositionally biased region" description="Basic and acidic residues" evidence="1">
    <location>
        <begin position="321"/>
        <end position="330"/>
    </location>
</feature>
<dbReference type="Pfam" id="PF04427">
    <property type="entry name" value="Brix"/>
    <property type="match status" value="1"/>
</dbReference>
<gene>
    <name evidence="3" type="ORF">B0T21DRAFT_371579</name>
</gene>
<dbReference type="Proteomes" id="UP001172159">
    <property type="component" value="Unassembled WGS sequence"/>
</dbReference>
<feature type="region of interest" description="Disordered" evidence="1">
    <location>
        <begin position="294"/>
        <end position="330"/>
    </location>
</feature>
<evidence type="ECO:0000313" key="4">
    <source>
        <dbReference type="Proteomes" id="UP001172159"/>
    </source>
</evidence>
<evidence type="ECO:0000313" key="3">
    <source>
        <dbReference type="EMBL" id="KAK0726443.1"/>
    </source>
</evidence>
<feature type="compositionally biased region" description="Acidic residues" evidence="1">
    <location>
        <begin position="462"/>
        <end position="474"/>
    </location>
</feature>
<dbReference type="GO" id="GO:0006364">
    <property type="term" value="P:rRNA processing"/>
    <property type="evidence" value="ECO:0007669"/>
    <property type="project" value="InterPro"/>
</dbReference>
<evidence type="ECO:0000256" key="1">
    <source>
        <dbReference type="SAM" id="MobiDB-lite"/>
    </source>
</evidence>
<feature type="region of interest" description="Disordered" evidence="1">
    <location>
        <begin position="379"/>
        <end position="487"/>
    </location>
</feature>
<feature type="compositionally biased region" description="Basic and acidic residues" evidence="1">
    <location>
        <begin position="379"/>
        <end position="399"/>
    </location>
</feature>
<dbReference type="PROSITE" id="PS50833">
    <property type="entry name" value="BRIX"/>
    <property type="match status" value="1"/>
</dbReference>
<feature type="domain" description="Brix" evidence="2">
    <location>
        <begin position="34"/>
        <end position="355"/>
    </location>
</feature>
<dbReference type="GO" id="GO:0000027">
    <property type="term" value="P:ribosomal large subunit assembly"/>
    <property type="evidence" value="ECO:0007669"/>
    <property type="project" value="TreeGrafter"/>
</dbReference>
<reference evidence="3" key="1">
    <citation type="submission" date="2023-06" db="EMBL/GenBank/DDBJ databases">
        <title>Genome-scale phylogeny and comparative genomics of the fungal order Sordariales.</title>
        <authorList>
            <consortium name="Lawrence Berkeley National Laboratory"/>
            <person name="Hensen N."/>
            <person name="Bonometti L."/>
            <person name="Westerberg I."/>
            <person name="Brannstrom I.O."/>
            <person name="Guillou S."/>
            <person name="Cros-Aarteil S."/>
            <person name="Calhoun S."/>
            <person name="Haridas S."/>
            <person name="Kuo A."/>
            <person name="Mondo S."/>
            <person name="Pangilinan J."/>
            <person name="Riley R."/>
            <person name="Labutti K."/>
            <person name="Andreopoulos B."/>
            <person name="Lipzen A."/>
            <person name="Chen C."/>
            <person name="Yanf M."/>
            <person name="Daum C."/>
            <person name="Ng V."/>
            <person name="Clum A."/>
            <person name="Steindorff A."/>
            <person name="Ohm R."/>
            <person name="Martin F."/>
            <person name="Silar P."/>
            <person name="Natvig D."/>
            <person name="Lalanne C."/>
            <person name="Gautier V."/>
            <person name="Ament-Velasquez S.L."/>
            <person name="Kruys A."/>
            <person name="Hutchinson M.I."/>
            <person name="Powell A.J."/>
            <person name="Barry K."/>
            <person name="Miller A.N."/>
            <person name="Grigoriev I.V."/>
            <person name="Debuchy R."/>
            <person name="Gladieux P."/>
            <person name="Thoren M.H."/>
            <person name="Johannesson H."/>
        </authorList>
    </citation>
    <scope>NUCLEOTIDE SEQUENCE</scope>
    <source>
        <strain evidence="3">CBS 540.89</strain>
    </source>
</reference>
<proteinExistence type="predicted"/>
<dbReference type="AlphaFoldDB" id="A0AA40B2Q6"/>
<sequence>MAKKRSKRRTHLGAHNPAAPTAINGHINSKDPKSMVIRMGAGEVGTSISQLATDVRRVMEPGTASRLKERKANRLRDYVTMCGPLGVSHLLLFSRSESGNTNMRLAITPRGPTFHFRVDKYSLTKDVRRAQRHPKGGGKEYITPPLLVMNNFTSPNSDHTSKVPRHLESLTTTAFQSLFPPINPQRTPLKSIRRVLLLNREQSPEDDGTFIVNFRHYAITTKPVGLSKPLRRLNAAEKLLKSSKSKKGQLPNLGKLKDISEFMVGGENGTGYETDNTSGSEYETDAEVEILETSARKVQSSNKSSRAAQTAEDNSDDENDGGGHKDNVERRAVKLVELGPRMKLRMTKVEEGLCSGKVMWHEYVHKTKEEIRELEKKWEQRRKEKEQRKKEQKANVERKKAAKAANKQQGKKGEEQNDDAEDEDMEDYDSDMYDYGYDDDKGFDSEGLEGDAEEQVNAKMEEDGEWEDEEEEIAEESKQAKKRAFKG</sequence>
<protein>
    <submittedName>
        <fullName evidence="3">Brix domain-containing protein</fullName>
    </submittedName>
</protein>
<feature type="compositionally biased region" description="Basic residues" evidence="1">
    <location>
        <begin position="1"/>
        <end position="12"/>
    </location>
</feature>
<feature type="compositionally biased region" description="Acidic residues" evidence="1">
    <location>
        <begin position="416"/>
        <end position="432"/>
    </location>
</feature>
<accession>A0AA40B2Q6</accession>
<organism evidence="3 4">
    <name type="scientific">Apiosordaria backusii</name>
    <dbReference type="NCBI Taxonomy" id="314023"/>
    <lineage>
        <taxon>Eukaryota</taxon>
        <taxon>Fungi</taxon>
        <taxon>Dikarya</taxon>
        <taxon>Ascomycota</taxon>
        <taxon>Pezizomycotina</taxon>
        <taxon>Sordariomycetes</taxon>
        <taxon>Sordariomycetidae</taxon>
        <taxon>Sordariales</taxon>
        <taxon>Lasiosphaeriaceae</taxon>
        <taxon>Apiosordaria</taxon>
    </lineage>
</organism>
<dbReference type="EMBL" id="JAUKTV010000010">
    <property type="protein sequence ID" value="KAK0726443.1"/>
    <property type="molecule type" value="Genomic_DNA"/>
</dbReference>
<comment type="caution">
    <text evidence="3">The sequence shown here is derived from an EMBL/GenBank/DDBJ whole genome shotgun (WGS) entry which is preliminary data.</text>
</comment>
<dbReference type="PANTHER" id="PTHR12661:SF5">
    <property type="entry name" value="SUPPRESSOR OF SWI4 1 HOMOLOG"/>
    <property type="match status" value="1"/>
</dbReference>
<dbReference type="InterPro" id="IPR007109">
    <property type="entry name" value="Brix"/>
</dbReference>
<dbReference type="SMART" id="SM00879">
    <property type="entry name" value="Brix"/>
    <property type="match status" value="1"/>
</dbReference>
<name>A0AA40B2Q6_9PEZI</name>
<dbReference type="GO" id="GO:0019843">
    <property type="term" value="F:rRNA binding"/>
    <property type="evidence" value="ECO:0007669"/>
    <property type="project" value="InterPro"/>
</dbReference>